<evidence type="ECO:0000313" key="2">
    <source>
        <dbReference type="Proteomes" id="UP000186336"/>
    </source>
</evidence>
<keyword evidence="2" id="KW-1185">Reference proteome</keyword>
<dbReference type="InterPro" id="IPR006175">
    <property type="entry name" value="YjgF/YER057c/UK114"/>
</dbReference>
<proteinExistence type="predicted"/>
<dbReference type="Pfam" id="PF01042">
    <property type="entry name" value="Ribonuc_L-PSP"/>
    <property type="match status" value="1"/>
</dbReference>
<dbReference type="GO" id="GO:0005829">
    <property type="term" value="C:cytosol"/>
    <property type="evidence" value="ECO:0007669"/>
    <property type="project" value="TreeGrafter"/>
</dbReference>
<gene>
    <name evidence="1" type="ORF">BWR18_14290</name>
</gene>
<dbReference type="PANTHER" id="PTHR11803">
    <property type="entry name" value="2-IMINOBUTANOATE/2-IMINOPROPANOATE DEAMINASE RIDA"/>
    <property type="match status" value="1"/>
</dbReference>
<dbReference type="STRING" id="299262.BWR18_14290"/>
<reference evidence="1 2" key="1">
    <citation type="submission" date="2017-01" db="EMBL/GenBank/DDBJ databases">
        <title>Complete genome of Tateyamaria omphalii DOK1-4 isolated from seawater in Dokdo.</title>
        <authorList>
            <person name="Kim J.H."/>
            <person name="Chi W.-J."/>
        </authorList>
    </citation>
    <scope>NUCLEOTIDE SEQUENCE [LARGE SCALE GENOMIC DNA]</scope>
    <source>
        <strain evidence="1 2">DOK1-4</strain>
    </source>
</reference>
<dbReference type="GO" id="GO:0019239">
    <property type="term" value="F:deaminase activity"/>
    <property type="evidence" value="ECO:0007669"/>
    <property type="project" value="TreeGrafter"/>
</dbReference>
<organism evidence="1 2">
    <name type="scientific">Tateyamaria omphalii</name>
    <dbReference type="NCBI Taxonomy" id="299262"/>
    <lineage>
        <taxon>Bacteria</taxon>
        <taxon>Pseudomonadati</taxon>
        <taxon>Pseudomonadota</taxon>
        <taxon>Alphaproteobacteria</taxon>
        <taxon>Rhodobacterales</taxon>
        <taxon>Roseobacteraceae</taxon>
        <taxon>Tateyamaria</taxon>
    </lineage>
</organism>
<accession>A0A1P8MXH8</accession>
<dbReference type="CDD" id="cd02198">
    <property type="entry name" value="YjgH_like"/>
    <property type="match status" value="1"/>
</dbReference>
<dbReference type="Gene3D" id="3.30.1330.40">
    <property type="entry name" value="RutC-like"/>
    <property type="match status" value="1"/>
</dbReference>
<dbReference type="InterPro" id="IPR038743">
    <property type="entry name" value="YjgH-like"/>
</dbReference>
<dbReference type="Proteomes" id="UP000186336">
    <property type="component" value="Chromosome"/>
</dbReference>
<dbReference type="AlphaFoldDB" id="A0A1P8MXH8"/>
<dbReference type="InterPro" id="IPR035959">
    <property type="entry name" value="RutC-like_sf"/>
</dbReference>
<name>A0A1P8MXH8_9RHOB</name>
<protein>
    <recommendedName>
        <fullName evidence="3">Enamine deaminase RidA</fullName>
    </recommendedName>
</protein>
<evidence type="ECO:0008006" key="3">
    <source>
        <dbReference type="Google" id="ProtNLM"/>
    </source>
</evidence>
<dbReference type="SUPFAM" id="SSF55298">
    <property type="entry name" value="YjgF-like"/>
    <property type="match status" value="1"/>
</dbReference>
<evidence type="ECO:0000313" key="1">
    <source>
        <dbReference type="EMBL" id="APX12723.1"/>
    </source>
</evidence>
<dbReference type="EMBL" id="CP019312">
    <property type="protein sequence ID" value="APX12723.1"/>
    <property type="molecule type" value="Genomic_DNA"/>
</dbReference>
<dbReference type="KEGG" id="tom:BWR18_14290"/>
<sequence>MTSGIPLKKTEPRAIVPDDMRDLVRDWRMSPALVSGDHVFLTGFNGCPVDGPPPADPVAQMRVAFDTVTDVLAADGLDWSSVVDMTSFHVGLRDHLEDFKAIRAEYVRQPYPAWTAIEVAGFAADGVIVELKIVARLPGRAT</sequence>
<dbReference type="PANTHER" id="PTHR11803:SF44">
    <property type="entry name" value="RUTC FAMILY PROTEIN YJGH"/>
    <property type="match status" value="1"/>
</dbReference>